<dbReference type="Proteomes" id="UP000182762">
    <property type="component" value="Unassembled WGS sequence"/>
</dbReference>
<proteinExistence type="predicted"/>
<accession>A0A1I5Y4U1</accession>
<protein>
    <recommendedName>
        <fullName evidence="3">DUF2533 domain-containing protein</fullName>
    </recommendedName>
</protein>
<organism evidence="1 2">
    <name type="scientific">Priestia endophytica DSM 13796</name>
    <dbReference type="NCBI Taxonomy" id="1121089"/>
    <lineage>
        <taxon>Bacteria</taxon>
        <taxon>Bacillati</taxon>
        <taxon>Bacillota</taxon>
        <taxon>Bacilli</taxon>
        <taxon>Bacillales</taxon>
        <taxon>Bacillaceae</taxon>
        <taxon>Priestia</taxon>
    </lineage>
</organism>
<evidence type="ECO:0008006" key="3">
    <source>
        <dbReference type="Google" id="ProtNLM"/>
    </source>
</evidence>
<name>A0A1I5Y4U1_9BACI</name>
<keyword evidence="2" id="KW-1185">Reference proteome</keyword>
<comment type="caution">
    <text evidence="1">The sequence shown here is derived from an EMBL/GenBank/DDBJ whole genome shotgun (WGS) entry which is preliminary data.</text>
</comment>
<dbReference type="EMBL" id="FOXX01000002">
    <property type="protein sequence ID" value="SFQ39216.1"/>
    <property type="molecule type" value="Genomic_DNA"/>
</dbReference>
<dbReference type="Pfam" id="PF10752">
    <property type="entry name" value="DUF2533"/>
    <property type="match status" value="1"/>
</dbReference>
<dbReference type="GeneID" id="93709965"/>
<reference evidence="1 2" key="1">
    <citation type="submission" date="2016-10" db="EMBL/GenBank/DDBJ databases">
        <authorList>
            <person name="Varghese N."/>
            <person name="Submissions S."/>
        </authorList>
    </citation>
    <scope>NUCLEOTIDE SEQUENCE [LARGE SCALE GENOMIC DNA]</scope>
    <source>
        <strain evidence="1 2">DSM 13796</strain>
    </source>
</reference>
<evidence type="ECO:0000313" key="1">
    <source>
        <dbReference type="EMBL" id="SFQ39216.1"/>
    </source>
</evidence>
<evidence type="ECO:0000313" key="2">
    <source>
        <dbReference type="Proteomes" id="UP000182762"/>
    </source>
</evidence>
<dbReference type="InterPro" id="IPR019688">
    <property type="entry name" value="DUF2533"/>
</dbReference>
<gene>
    <name evidence="1" type="ORF">SAMN02745910_01241</name>
</gene>
<sequence>MSVHKAITKHSQSQHEKVKKFAELESMREFEIDQAVGKCRNGETFSVDAINAVTKRINELAKKGIVPTRKLVTKEMVKEYVERLEK</sequence>
<dbReference type="RefSeq" id="WP_061803669.1">
    <property type="nucleotide sequence ID" value="NZ_FOXX01000002.1"/>
</dbReference>